<organism evidence="2 3">
    <name type="scientific">Williamsia sterculiae</name>
    <dbReference type="NCBI Taxonomy" id="1344003"/>
    <lineage>
        <taxon>Bacteria</taxon>
        <taxon>Bacillati</taxon>
        <taxon>Actinomycetota</taxon>
        <taxon>Actinomycetes</taxon>
        <taxon>Mycobacteriales</taxon>
        <taxon>Nocardiaceae</taxon>
        <taxon>Williamsia</taxon>
    </lineage>
</organism>
<dbReference type="Proteomes" id="UP000186218">
    <property type="component" value="Unassembled WGS sequence"/>
</dbReference>
<keyword evidence="1" id="KW-0812">Transmembrane</keyword>
<evidence type="ECO:0000313" key="3">
    <source>
        <dbReference type="Proteomes" id="UP000186218"/>
    </source>
</evidence>
<feature type="transmembrane region" description="Helical" evidence="1">
    <location>
        <begin position="55"/>
        <end position="73"/>
    </location>
</feature>
<dbReference type="Pfam" id="PF11222">
    <property type="entry name" value="DUF3017"/>
    <property type="match status" value="1"/>
</dbReference>
<dbReference type="EMBL" id="FTNT01000002">
    <property type="protein sequence ID" value="SIR80056.1"/>
    <property type="molecule type" value="Genomic_DNA"/>
</dbReference>
<evidence type="ECO:0000256" key="1">
    <source>
        <dbReference type="SAM" id="Phobius"/>
    </source>
</evidence>
<keyword evidence="3" id="KW-1185">Reference proteome</keyword>
<sequence length="113" mass="12355">MTRITARGLPRPQTPARIRHARRLRALLVQLPFLLVIVLVAIAAVFLMVERWRRGAVILGSAALVASLLRALLPSSRVGLLQVRTRMTDVVMTAAVGITILWLATSIDPLGTK</sequence>
<dbReference type="InterPro" id="IPR021385">
    <property type="entry name" value="DUF3017"/>
</dbReference>
<feature type="transmembrane region" description="Helical" evidence="1">
    <location>
        <begin position="27"/>
        <end position="49"/>
    </location>
</feature>
<accession>A0A1N7DW63</accession>
<evidence type="ECO:0000313" key="2">
    <source>
        <dbReference type="EMBL" id="SIR80056.1"/>
    </source>
</evidence>
<gene>
    <name evidence="2" type="ORF">SAMN05445060_0960</name>
</gene>
<keyword evidence="1" id="KW-0472">Membrane</keyword>
<protein>
    <recommendedName>
        <fullName evidence="4">DUF3017 domain-containing protein</fullName>
    </recommendedName>
</protein>
<proteinExistence type="predicted"/>
<dbReference type="RefSeq" id="WP_407701193.1">
    <property type="nucleotide sequence ID" value="NZ_FTNT01000002.1"/>
</dbReference>
<dbReference type="AlphaFoldDB" id="A0A1N7DW63"/>
<reference evidence="2 3" key="1">
    <citation type="submission" date="2017-01" db="EMBL/GenBank/DDBJ databases">
        <authorList>
            <person name="Mah S.A."/>
            <person name="Swanson W.J."/>
            <person name="Moy G.W."/>
            <person name="Vacquier V.D."/>
        </authorList>
    </citation>
    <scope>NUCLEOTIDE SEQUENCE [LARGE SCALE GENOMIC DNA]</scope>
    <source>
        <strain evidence="2 3">CPCC 203464</strain>
    </source>
</reference>
<keyword evidence="1" id="KW-1133">Transmembrane helix</keyword>
<name>A0A1N7DW63_9NOCA</name>
<dbReference type="STRING" id="1344003.SAMN05445060_0960"/>
<feature type="transmembrane region" description="Helical" evidence="1">
    <location>
        <begin position="85"/>
        <end position="104"/>
    </location>
</feature>
<evidence type="ECO:0008006" key="4">
    <source>
        <dbReference type="Google" id="ProtNLM"/>
    </source>
</evidence>